<feature type="compositionally biased region" description="Basic residues" evidence="1">
    <location>
        <begin position="104"/>
        <end position="113"/>
    </location>
</feature>
<sequence>MQQQSNLALATEASPVKSGGIVTPGTGATRRKHASFGRDVKQDSGTTRASTTELPDVKVDLQQNPGRYRRRRHCDTNSKEECFLSVESGVKQGKDGDVIQLPQGKRRKARLRKNSLSLQAQQPPPTQGPKRRQSQRRNSRPQSSGASTLEEGALEADFASFEEWPLEEVLKRVWVGGAATFQVEFTWNPCTNHGTNHGQHDRVFEIPRCKSPGGRYSLTARALSSRVTPSTEKVQGDEYYTVEEILSEDREKRDWSPWSSGLGMGRSTILGTHYPLRGMS</sequence>
<feature type="region of interest" description="Disordered" evidence="1">
    <location>
        <begin position="1"/>
        <end position="75"/>
    </location>
</feature>
<dbReference type="GeneID" id="89933539"/>
<protein>
    <submittedName>
        <fullName evidence="2">Uncharacterized protein</fullName>
    </submittedName>
</protein>
<accession>A0AAN6QF41</accession>
<evidence type="ECO:0000313" key="3">
    <source>
        <dbReference type="Proteomes" id="UP001302812"/>
    </source>
</evidence>
<dbReference type="AlphaFoldDB" id="A0AAN6QF41"/>
<comment type="caution">
    <text evidence="2">The sequence shown here is derived from an EMBL/GenBank/DDBJ whole genome shotgun (WGS) entry which is preliminary data.</text>
</comment>
<name>A0AAN6QF41_9PEZI</name>
<reference evidence="2" key="2">
    <citation type="submission" date="2023-05" db="EMBL/GenBank/DDBJ databases">
        <authorList>
            <consortium name="Lawrence Berkeley National Laboratory"/>
            <person name="Steindorff A."/>
            <person name="Hensen N."/>
            <person name="Bonometti L."/>
            <person name="Westerberg I."/>
            <person name="Brannstrom I.O."/>
            <person name="Guillou S."/>
            <person name="Cros-Aarteil S."/>
            <person name="Calhoun S."/>
            <person name="Haridas S."/>
            <person name="Kuo A."/>
            <person name="Mondo S."/>
            <person name="Pangilinan J."/>
            <person name="Riley R."/>
            <person name="Labutti K."/>
            <person name="Andreopoulos B."/>
            <person name="Lipzen A."/>
            <person name="Chen C."/>
            <person name="Yanf M."/>
            <person name="Daum C."/>
            <person name="Ng V."/>
            <person name="Clum A."/>
            <person name="Ohm R."/>
            <person name="Martin F."/>
            <person name="Silar P."/>
            <person name="Natvig D."/>
            <person name="Lalanne C."/>
            <person name="Gautier V."/>
            <person name="Ament-Velasquez S.L."/>
            <person name="Kruys A."/>
            <person name="Hutchinson M.I."/>
            <person name="Powell A.J."/>
            <person name="Barry K."/>
            <person name="Miller A.N."/>
            <person name="Grigoriev I.V."/>
            <person name="Debuchy R."/>
            <person name="Gladieux P."/>
            <person name="Thoren M.H."/>
            <person name="Johannesson H."/>
        </authorList>
    </citation>
    <scope>NUCLEOTIDE SEQUENCE</scope>
    <source>
        <strain evidence="2">CBS 508.74</strain>
    </source>
</reference>
<gene>
    <name evidence="2" type="ORF">N656DRAFT_370840</name>
</gene>
<dbReference type="Proteomes" id="UP001302812">
    <property type="component" value="Unassembled WGS sequence"/>
</dbReference>
<dbReference type="RefSeq" id="XP_064666593.1">
    <property type="nucleotide sequence ID" value="XM_064809415.1"/>
</dbReference>
<proteinExistence type="predicted"/>
<evidence type="ECO:0000313" key="2">
    <source>
        <dbReference type="EMBL" id="KAK4109023.1"/>
    </source>
</evidence>
<dbReference type="EMBL" id="MU853359">
    <property type="protein sequence ID" value="KAK4109023.1"/>
    <property type="molecule type" value="Genomic_DNA"/>
</dbReference>
<keyword evidence="3" id="KW-1185">Reference proteome</keyword>
<evidence type="ECO:0000256" key="1">
    <source>
        <dbReference type="SAM" id="MobiDB-lite"/>
    </source>
</evidence>
<feature type="region of interest" description="Disordered" evidence="1">
    <location>
        <begin position="94"/>
        <end position="151"/>
    </location>
</feature>
<reference evidence="2" key="1">
    <citation type="journal article" date="2023" name="Mol. Phylogenet. Evol.">
        <title>Genome-scale phylogeny and comparative genomics of the fungal order Sordariales.</title>
        <authorList>
            <person name="Hensen N."/>
            <person name="Bonometti L."/>
            <person name="Westerberg I."/>
            <person name="Brannstrom I.O."/>
            <person name="Guillou S."/>
            <person name="Cros-Aarteil S."/>
            <person name="Calhoun S."/>
            <person name="Haridas S."/>
            <person name="Kuo A."/>
            <person name="Mondo S."/>
            <person name="Pangilinan J."/>
            <person name="Riley R."/>
            <person name="LaButti K."/>
            <person name="Andreopoulos B."/>
            <person name="Lipzen A."/>
            <person name="Chen C."/>
            <person name="Yan M."/>
            <person name="Daum C."/>
            <person name="Ng V."/>
            <person name="Clum A."/>
            <person name="Steindorff A."/>
            <person name="Ohm R.A."/>
            <person name="Martin F."/>
            <person name="Silar P."/>
            <person name="Natvig D.O."/>
            <person name="Lalanne C."/>
            <person name="Gautier V."/>
            <person name="Ament-Velasquez S.L."/>
            <person name="Kruys A."/>
            <person name="Hutchinson M.I."/>
            <person name="Powell A.J."/>
            <person name="Barry K."/>
            <person name="Miller A.N."/>
            <person name="Grigoriev I.V."/>
            <person name="Debuchy R."/>
            <person name="Gladieux P."/>
            <person name="Hiltunen Thoren M."/>
            <person name="Johannesson H."/>
        </authorList>
    </citation>
    <scope>NUCLEOTIDE SEQUENCE</scope>
    <source>
        <strain evidence="2">CBS 508.74</strain>
    </source>
</reference>
<organism evidence="2 3">
    <name type="scientific">Canariomyces notabilis</name>
    <dbReference type="NCBI Taxonomy" id="2074819"/>
    <lineage>
        <taxon>Eukaryota</taxon>
        <taxon>Fungi</taxon>
        <taxon>Dikarya</taxon>
        <taxon>Ascomycota</taxon>
        <taxon>Pezizomycotina</taxon>
        <taxon>Sordariomycetes</taxon>
        <taxon>Sordariomycetidae</taxon>
        <taxon>Sordariales</taxon>
        <taxon>Chaetomiaceae</taxon>
        <taxon>Canariomyces</taxon>
    </lineage>
</organism>
<feature type="compositionally biased region" description="Basic residues" evidence="1">
    <location>
        <begin position="129"/>
        <end position="139"/>
    </location>
</feature>
<feature type="compositionally biased region" description="Polar residues" evidence="1">
    <location>
        <begin position="43"/>
        <end position="53"/>
    </location>
</feature>